<organism evidence="2 3">
    <name type="scientific">Sulfidibacter corallicola</name>
    <dbReference type="NCBI Taxonomy" id="2818388"/>
    <lineage>
        <taxon>Bacteria</taxon>
        <taxon>Pseudomonadati</taxon>
        <taxon>Acidobacteriota</taxon>
        <taxon>Holophagae</taxon>
        <taxon>Acanthopleuribacterales</taxon>
        <taxon>Acanthopleuribacteraceae</taxon>
        <taxon>Sulfidibacter</taxon>
    </lineage>
</organism>
<feature type="domain" description="Extradiol ring-cleavage dioxygenase class III enzyme subunit B" evidence="1">
    <location>
        <begin position="9"/>
        <end position="253"/>
    </location>
</feature>
<evidence type="ECO:0000313" key="3">
    <source>
        <dbReference type="Proteomes" id="UP000663929"/>
    </source>
</evidence>
<dbReference type="GO" id="GO:0016702">
    <property type="term" value="F:oxidoreductase activity, acting on single donors with incorporation of molecular oxygen, incorporation of two atoms of oxygen"/>
    <property type="evidence" value="ECO:0007669"/>
    <property type="project" value="UniProtKB-ARBA"/>
</dbReference>
<dbReference type="InterPro" id="IPR004183">
    <property type="entry name" value="Xdiol_dOase_suB"/>
</dbReference>
<evidence type="ECO:0000259" key="1">
    <source>
        <dbReference type="Pfam" id="PF02900"/>
    </source>
</evidence>
<name>A0A8A4TGM3_SULCO</name>
<dbReference type="Pfam" id="PF02900">
    <property type="entry name" value="LigB"/>
    <property type="match status" value="1"/>
</dbReference>
<protein>
    <recommendedName>
        <fullName evidence="1">Extradiol ring-cleavage dioxygenase class III enzyme subunit B domain-containing protein</fullName>
    </recommendedName>
</protein>
<dbReference type="Gene3D" id="3.40.830.10">
    <property type="entry name" value="LigB-like"/>
    <property type="match status" value="1"/>
</dbReference>
<gene>
    <name evidence="2" type="ORF">J3U87_24225</name>
</gene>
<dbReference type="SUPFAM" id="SSF53213">
    <property type="entry name" value="LigB-like"/>
    <property type="match status" value="1"/>
</dbReference>
<dbReference type="AlphaFoldDB" id="A0A8A4TGM3"/>
<accession>A0A8A4TGM3</accession>
<dbReference type="Proteomes" id="UP000663929">
    <property type="component" value="Chromosome"/>
</dbReference>
<evidence type="ECO:0000313" key="2">
    <source>
        <dbReference type="EMBL" id="QTD48700.1"/>
    </source>
</evidence>
<dbReference type="GO" id="GO:0008198">
    <property type="term" value="F:ferrous iron binding"/>
    <property type="evidence" value="ECO:0007669"/>
    <property type="project" value="InterPro"/>
</dbReference>
<dbReference type="KEGG" id="scor:J3U87_24225"/>
<dbReference type="RefSeq" id="WP_237378351.1">
    <property type="nucleotide sequence ID" value="NZ_CP071793.1"/>
</dbReference>
<dbReference type="CDD" id="cd07951">
    <property type="entry name" value="ED_3B_N_AMMECR1"/>
    <property type="match status" value="1"/>
</dbReference>
<reference evidence="2" key="1">
    <citation type="submission" date="2021-03" db="EMBL/GenBank/DDBJ databases">
        <title>Acanthopleuribacteraceae sp. M133.</title>
        <authorList>
            <person name="Wang G."/>
        </authorList>
    </citation>
    <scope>NUCLEOTIDE SEQUENCE</scope>
    <source>
        <strain evidence="2">M133</strain>
    </source>
</reference>
<dbReference type="EMBL" id="CP071793">
    <property type="protein sequence ID" value="QTD48700.1"/>
    <property type="molecule type" value="Genomic_DNA"/>
</dbReference>
<keyword evidence="3" id="KW-1185">Reference proteome</keyword>
<proteinExistence type="predicted"/>
<sequence>MAIVWCGLAPHPPVIVDAVGKWRCEEVAPTIDSMRRWSADCLAATPDRIVVISPHTPRPHNGISSWFGSQIDGDFSRFSAAGCRVRLHNDVTWMKAFRGHYHDITDLEMEPLDHGALVPLHFLVEAGWNGPTAVISLPWSANGELDRIGKAIAAACTDDRRTALVASGDMSHCLKPDAPCGYSKHGQEFDDAFVAAIKDADYRKARDIHVNLQIEAKQDVLESCMIAWAATGYDANNHHFYSYEGPFGVGYSVMRFSGPATVERMT</sequence>